<dbReference type="KEGG" id="aamb:D1866_05740"/>
<dbReference type="Proteomes" id="UP000426328">
    <property type="component" value="Chromosome"/>
</dbReference>
<dbReference type="GeneID" id="42779220"/>
<organism evidence="2 3">
    <name type="scientific">Acidianus ambivalens</name>
    <name type="common">Desulfurolobus ambivalens</name>
    <dbReference type="NCBI Taxonomy" id="2283"/>
    <lineage>
        <taxon>Archaea</taxon>
        <taxon>Thermoproteota</taxon>
        <taxon>Thermoprotei</taxon>
        <taxon>Sulfolobales</taxon>
        <taxon>Sulfolobaceae</taxon>
        <taxon>Acidianus</taxon>
    </lineage>
</organism>
<reference evidence="1 4" key="1">
    <citation type="submission" date="2019-10" db="EMBL/GenBank/DDBJ databases">
        <title>Comparative genomics of sulfur disproportionating microorganisms.</title>
        <authorList>
            <person name="Ward L.M."/>
            <person name="Bertran E."/>
            <person name="Johnston D."/>
        </authorList>
    </citation>
    <scope>NUCLEOTIDE SEQUENCE [LARGE SCALE GENOMIC DNA]</scope>
    <source>
        <strain evidence="1 4">DSM 3772</strain>
    </source>
</reference>
<dbReference type="RefSeq" id="WP_152942114.1">
    <property type="nucleotide sequence ID" value="NZ_CP045482.1"/>
</dbReference>
<dbReference type="EMBL" id="WHYS01000002">
    <property type="protein sequence ID" value="MQL55891.1"/>
    <property type="molecule type" value="Genomic_DNA"/>
</dbReference>
<protein>
    <submittedName>
        <fullName evidence="2">Uncharacterized protein</fullName>
    </submittedName>
</protein>
<dbReference type="Proteomes" id="UP000474054">
    <property type="component" value="Unassembled WGS sequence"/>
</dbReference>
<evidence type="ECO:0000313" key="2">
    <source>
        <dbReference type="EMBL" id="QGR21544.1"/>
    </source>
</evidence>
<accession>A0A650CUK2</accession>
<evidence type="ECO:0000313" key="4">
    <source>
        <dbReference type="Proteomes" id="UP000474054"/>
    </source>
</evidence>
<reference evidence="2 3" key="2">
    <citation type="submission" date="2019-10" db="EMBL/GenBank/DDBJ databases">
        <title>Genome Sequences from Six Type Strain Members of the Archaeal Family Sulfolobaceae: Acidianus ambivalens, Acidianus infernus, Metallosphaera prunae, Stygiolobus azoricus, Sulfolobus metallicus, and Sulfurisphaera ohwakuensis.</title>
        <authorList>
            <person name="Counts J.A."/>
            <person name="Kelly R.M."/>
        </authorList>
    </citation>
    <scope>NUCLEOTIDE SEQUENCE [LARGE SCALE GENOMIC DNA]</scope>
    <source>
        <strain evidence="2 3">LEI 10</strain>
    </source>
</reference>
<sequence>MIVEVIYNNITAEMLEIIRKIRRKALASEIIFYKGKKNVIIADNMKIWEESDKSKDPLEEIYDAKIIELVKQMGKLPSVY</sequence>
<proteinExistence type="predicted"/>
<name>A0A650CUK2_ACIAM</name>
<gene>
    <name evidence="2" type="ORF">D1866_05740</name>
    <name evidence="1" type="ORF">GFB69_09085</name>
</gene>
<evidence type="ECO:0000313" key="3">
    <source>
        <dbReference type="Proteomes" id="UP000426328"/>
    </source>
</evidence>
<evidence type="ECO:0000313" key="1">
    <source>
        <dbReference type="EMBL" id="MQL55891.1"/>
    </source>
</evidence>
<keyword evidence="3" id="KW-1185">Reference proteome</keyword>
<dbReference type="AlphaFoldDB" id="A0A650CUK2"/>
<dbReference type="EMBL" id="CP045482">
    <property type="protein sequence ID" value="QGR21544.1"/>
    <property type="molecule type" value="Genomic_DNA"/>
</dbReference>